<dbReference type="InterPro" id="IPR017440">
    <property type="entry name" value="Cit_synth/succinyl-CoA_lig_AS"/>
</dbReference>
<dbReference type="OrthoDB" id="248320at2759"/>
<gene>
    <name evidence="13" type="ORF">X777_15560</name>
</gene>
<evidence type="ECO:0000256" key="1">
    <source>
        <dbReference type="ARBA" id="ARBA00004123"/>
    </source>
</evidence>
<evidence type="ECO:0000256" key="5">
    <source>
        <dbReference type="ARBA" id="ARBA00022598"/>
    </source>
</evidence>
<dbReference type="Gene3D" id="3.40.50.261">
    <property type="entry name" value="Succinyl-CoA synthetase domains"/>
    <property type="match status" value="1"/>
</dbReference>
<evidence type="ECO:0000256" key="9">
    <source>
        <dbReference type="ARBA" id="ARBA00061754"/>
    </source>
</evidence>
<dbReference type="UniPathway" id="UPA00223">
    <property type="reaction ID" value="UER00999"/>
</dbReference>
<keyword evidence="5 10" id="KW-0436">Ligase</keyword>
<dbReference type="Pfam" id="PF00549">
    <property type="entry name" value="Ligase_CoA"/>
    <property type="match status" value="1"/>
</dbReference>
<accession>A0A026VUF0</accession>
<sequence>MAVAARTLSKFSVRNCGSLLRSQVRFNYTETRKNLKIDANTKVICQGFTGKQGTFHCQQALDYGTKIVGGVSPKKAGSEHLGKPVYKTVKEAKETTGATATVIYVPPPAAASAIMEAIDAEMPLIVCITEGIPQHDMVKVKRRLLEQNKSRLIGPNCPGIIAPEQCKIGIMPGHIHQKGKIGIVSRSGTLTYEAVNQTTLTGLGQTLCVGIGGDPFNGTDFIDCLDVFLTDPDCDGIIMIGEIGGSAEELAAEYLIEKNTVGCSSILLGGKAKPVVSFIAGITAPPGRRMGHAGAIISGGKGGAQDKINALEKAGVIVTRSPAQMGNELLKEMTRLGKNKLKNLNLLLEITSSNKHDSYVTDIRWNPTIPTMFCTVTSDCTIGSFQLKVEEGNSVSKVSVHSKVSNEPQALCAAWSPKGKQVAVGCRNGDIVQLKPDTLKVARTIAGPSPSIGEVISILWISNYQFCAAYSNSERHINVLIVDAPKGEANAIFTCYEDITYGCVDAEEAENVPRYYFEHVPEWGLIIAGSSTSSEIAVLGTTDGGANWNQWQLVDSGRAQLPLMRTTEIYPVGLAVDKSATNVLPWGTDSTLPYPVPILHILGTSGRLCSFHMVNLAPNCPAINSPPTEIVATPAPSHPVAPPAEMSFTMNAAVTSTPRPKQPEVMPERPKPAAVANIFGESLKAAGFFQQPVEQPMEQPKPQDEKPALIAVAKPAIVPKETPVPEPAKSEVKLAVDKEASSSQAVEQKASIDDGIRMRAFLQEQTMFEKELRNRLQPQVWECGTDEEKKRLGEISTVIEQFLRDLKDTTNSLSSDIAYLKALLLQSFAWIEETKSKNAASAEVTSRNCSENSKIMELQRWYYYTQSQLNQVGKILDLEWSEHKAQEKTKMKIPSLEFVYQNLVIHNKIFAKEKEKLERISRRWKSLNRSLPYNVNVSSLNRSMASLHVSSPKLSSTIRGKPDVIDARCTTIALKTLSFTHEKQVKLKALLIESYPRIVKPVNPSPIQDRLKATLSTLASLNPTVAEAKAKAESSVVKQSVATNKQTVEKQVKSQNPLASLNSIVARIGSSDTNGIIQNKSQQKPLPATAPFPAAISTKQTDKKPTVAAATVAPQSKSKQDLAINFPSSITFGTSTQKSQDALFPKSSLMDTTVRSNKEPTTNDNIPRAPESSLFSTGLLKDALSTEYPLNSETAHMGIARNLPSLSAASAVKMDNASTFSFATPNMALNLAKNTSPSMALDTAMSFASKPMTHAPAAELSTTTAQISVPAPIKLSALSSALGSPGSLTLSSNSADGKINTITSSMSFAAVPAAPVATTQVPTMTAVATPITNIGNITVSLVSTNSIRKSTQLSPVADNIIIEKVTTPEVKALNFGSISAQAASPLSTAPIFGGQTIAKTPTASVFSGFTNTSGGVTITPIPSAAPVSSAVSPFQSSLNKPTFGETTITSMPATSFGINSSNTSAGTISFGGLTTTTMTTATVTTTMAAVSPAFGKSPVVSSPSSTQFPNAQTPASANVFGKPIISPASTPFGNTSGSNVFSNIPATSSSTSMFGGNNMNSVFGSSPLSSTSGNIFGGNTAGFGTPTSGSIFDTSAPKPGGIMFGGATNTVPASPFGNATSNASPVAAGASATDANVFRSTVTNTSPIQQPVLSSPSAFGQAPAFGAKPVFGSSPIFGGAKPVFGGGFGSPPAFESSGIGFGSPPAMQGGSTMENMSKVFGEVAGNTTFESLANQSGGLSFGSLAQKNPELEKPSFTAYVILVII</sequence>
<dbReference type="InterPro" id="IPR005810">
    <property type="entry name" value="CoA_lig_alpha"/>
</dbReference>
<dbReference type="Pfam" id="PF02629">
    <property type="entry name" value="CoA_binding"/>
    <property type="match status" value="1"/>
</dbReference>
<proteinExistence type="inferred from homology"/>
<evidence type="ECO:0000313" key="13">
    <source>
        <dbReference type="EMBL" id="EZA47433.1"/>
    </source>
</evidence>
<evidence type="ECO:0000256" key="10">
    <source>
        <dbReference type="HAMAP-Rule" id="MF_03222"/>
    </source>
</evidence>
<evidence type="ECO:0000256" key="3">
    <source>
        <dbReference type="ARBA" id="ARBA00022448"/>
    </source>
</evidence>
<dbReference type="GO" id="GO:0000166">
    <property type="term" value="F:nucleotide binding"/>
    <property type="evidence" value="ECO:0007669"/>
    <property type="project" value="UniProtKB-KW"/>
</dbReference>
<dbReference type="PANTHER" id="PTHR11117">
    <property type="entry name" value="SUCCINYL-COA LIGASE SUBUNIT ALPHA"/>
    <property type="match status" value="1"/>
</dbReference>
<evidence type="ECO:0000256" key="11">
    <source>
        <dbReference type="RuleBase" id="RU000677"/>
    </source>
</evidence>
<dbReference type="InterPro" id="IPR039462">
    <property type="entry name" value="Nup159/Nup146_N"/>
</dbReference>
<evidence type="ECO:0000256" key="4">
    <source>
        <dbReference type="ARBA" id="ARBA00022532"/>
    </source>
</evidence>
<evidence type="ECO:0000256" key="6">
    <source>
        <dbReference type="ARBA" id="ARBA00022741"/>
    </source>
</evidence>
<evidence type="ECO:0000256" key="7">
    <source>
        <dbReference type="ARBA" id="ARBA00023242"/>
    </source>
</evidence>
<dbReference type="FunFam" id="3.40.50.261:FF:000005">
    <property type="entry name" value="Succinate--CoA ligase [ADP-forming] subunit alpha, mitochondrial"/>
    <property type="match status" value="1"/>
</dbReference>
<comment type="subunit">
    <text evidence="10">Heterodimer of an alpha and a beta subunit. Different beta subunits determine nucleotide specificity. Together with an ATP-specific beta subunit, forms an ADP-forming succinyl-CoA synthetase (A-SCS). Together with a GTP-specific beta subunit forms a GDP-forming succinyl-CoA synthetase (G-SCS).</text>
</comment>
<dbReference type="FunFam" id="3.40.50.720:FF:000002">
    <property type="entry name" value="Succinate--CoA ligase [ADP-forming] subunit alpha"/>
    <property type="match status" value="1"/>
</dbReference>
<dbReference type="GO" id="GO:0004776">
    <property type="term" value="F:succinate-CoA ligase (GDP-forming) activity"/>
    <property type="evidence" value="ECO:0007669"/>
    <property type="project" value="UniProtKB-EC"/>
</dbReference>
<dbReference type="SUPFAM" id="SSF52210">
    <property type="entry name" value="Succinyl-CoA synthetase domains"/>
    <property type="match status" value="1"/>
</dbReference>
<dbReference type="InterPro" id="IPR005811">
    <property type="entry name" value="SUCC_ACL_C"/>
</dbReference>
<dbReference type="PROSITE" id="PS01216">
    <property type="entry name" value="SUCCINYL_COA_LIG_1"/>
    <property type="match status" value="1"/>
</dbReference>
<dbReference type="GO" id="GO:0005634">
    <property type="term" value="C:nucleus"/>
    <property type="evidence" value="ECO:0007669"/>
    <property type="project" value="UniProtKB-SubCell"/>
</dbReference>
<feature type="domain" description="CoA-binding" evidence="12">
    <location>
        <begin position="36"/>
        <end position="132"/>
    </location>
</feature>
<dbReference type="PROSITE" id="PS00399">
    <property type="entry name" value="SUCCINYL_COA_LIG_2"/>
    <property type="match status" value="1"/>
</dbReference>
<dbReference type="GO" id="GO:0004775">
    <property type="term" value="F:succinate-CoA ligase (ADP-forming) activity"/>
    <property type="evidence" value="ECO:0007669"/>
    <property type="project" value="UniProtKB-UniRule"/>
</dbReference>
<keyword evidence="7" id="KW-0539">Nucleus</keyword>
<comment type="subunit">
    <text evidence="9">Heterodimer of an alpha and a beta subunit. Different beta subunits determine nucleotide specificity. Together with the ATP-specific beta subunit SUCLA2, forms an ADP-forming succinyl-CoA synthetase (A-SCS). Together with the GTP-specific beta subunit SUCLG2 forms a GDP-forming succinyl-CoA synthetase (G-SCS).</text>
</comment>
<feature type="binding site" evidence="10">
    <location>
        <position position="75"/>
    </location>
    <ligand>
        <name>CoA</name>
        <dbReference type="ChEBI" id="CHEBI:57287"/>
    </ligand>
</feature>
<dbReference type="Proteomes" id="UP000053097">
    <property type="component" value="Unassembled WGS sequence"/>
</dbReference>
<dbReference type="InterPro" id="IPR001680">
    <property type="entry name" value="WD40_rpt"/>
</dbReference>
<comment type="catalytic activity">
    <reaction evidence="10">
        <text>succinate + ATP + CoA = succinyl-CoA + ADP + phosphate</text>
        <dbReference type="Rhea" id="RHEA:17661"/>
        <dbReference type="ChEBI" id="CHEBI:30031"/>
        <dbReference type="ChEBI" id="CHEBI:30616"/>
        <dbReference type="ChEBI" id="CHEBI:43474"/>
        <dbReference type="ChEBI" id="CHEBI:57287"/>
        <dbReference type="ChEBI" id="CHEBI:57292"/>
        <dbReference type="ChEBI" id="CHEBI:456216"/>
        <dbReference type="EC" id="6.2.1.5"/>
    </reaction>
</comment>
<dbReference type="PANTHER" id="PTHR11117:SF2">
    <property type="entry name" value="SUCCINATE--COA LIGASE [ADP_GDP-FORMING] SUBUNIT ALPHA, MITOCHONDRIAL"/>
    <property type="match status" value="1"/>
</dbReference>
<feature type="active site" description="Tele-phosphohistidine intermediate" evidence="10">
    <location>
        <position position="292"/>
    </location>
</feature>
<dbReference type="SMART" id="SM00320">
    <property type="entry name" value="WD40"/>
    <property type="match status" value="2"/>
</dbReference>
<dbReference type="InterPro" id="IPR016102">
    <property type="entry name" value="Succinyl-CoA_synth-like"/>
</dbReference>
<reference evidence="13 14" key="1">
    <citation type="journal article" date="2014" name="Curr. Biol.">
        <title>The genome of the clonal raider ant Cerapachys biroi.</title>
        <authorList>
            <person name="Oxley P.R."/>
            <person name="Ji L."/>
            <person name="Fetter-Pruneda I."/>
            <person name="McKenzie S.K."/>
            <person name="Li C."/>
            <person name="Hu H."/>
            <person name="Zhang G."/>
            <person name="Kronauer D.J."/>
        </authorList>
    </citation>
    <scope>NUCLEOTIDE SEQUENCE [LARGE SCALE GENOMIC DNA]</scope>
</reference>
<dbReference type="SMART" id="SM00881">
    <property type="entry name" value="CoA_binding"/>
    <property type="match status" value="1"/>
</dbReference>
<dbReference type="GO" id="GO:0005739">
    <property type="term" value="C:mitochondrion"/>
    <property type="evidence" value="ECO:0007669"/>
    <property type="project" value="UniProtKB-SubCell"/>
</dbReference>
<dbReference type="InterPro" id="IPR003781">
    <property type="entry name" value="CoA-bd"/>
</dbReference>
<dbReference type="InterPro" id="IPR033847">
    <property type="entry name" value="Citrt_syn/SCS-alpha_CS"/>
</dbReference>
<protein>
    <recommendedName>
        <fullName evidence="10">Succinate--CoA ligase [ADP/GDP-forming] subunit alpha, mitochondrial</fullName>
        <ecNumber evidence="10">6.2.1.4</ecNumber>
        <ecNumber evidence="10">6.2.1.5</ecNumber>
    </recommendedName>
    <alternativeName>
        <fullName evidence="10">Succinyl-CoA synthetase subunit alpha</fullName>
        <shortName evidence="10">SCS-alpha</shortName>
    </alternativeName>
</protein>
<dbReference type="GO" id="GO:0009361">
    <property type="term" value="C:succinate-CoA ligase complex (ADP-forming)"/>
    <property type="evidence" value="ECO:0007669"/>
    <property type="project" value="TreeGrafter"/>
</dbReference>
<keyword evidence="14" id="KW-1185">Reference proteome</keyword>
<keyword evidence="6 10" id="KW-0547">Nucleotide-binding</keyword>
<dbReference type="SUPFAM" id="SSF51735">
    <property type="entry name" value="NAD(P)-binding Rossmann-fold domains"/>
    <property type="match status" value="1"/>
</dbReference>
<name>A0A026VUF0_OOCBI</name>
<organism evidence="13 14">
    <name type="scientific">Ooceraea biroi</name>
    <name type="common">Clonal raider ant</name>
    <name type="synonym">Cerapachys biroi</name>
    <dbReference type="NCBI Taxonomy" id="2015173"/>
    <lineage>
        <taxon>Eukaryota</taxon>
        <taxon>Metazoa</taxon>
        <taxon>Ecdysozoa</taxon>
        <taxon>Arthropoda</taxon>
        <taxon>Hexapoda</taxon>
        <taxon>Insecta</taxon>
        <taxon>Pterygota</taxon>
        <taxon>Neoptera</taxon>
        <taxon>Endopterygota</taxon>
        <taxon>Hymenoptera</taxon>
        <taxon>Apocrita</taxon>
        <taxon>Aculeata</taxon>
        <taxon>Formicoidea</taxon>
        <taxon>Formicidae</taxon>
        <taxon>Dorylinae</taxon>
        <taxon>Ooceraea</taxon>
    </lineage>
</organism>
<dbReference type="EC" id="6.2.1.5" evidence="10"/>
<dbReference type="Gene3D" id="2.130.10.10">
    <property type="entry name" value="YVTN repeat-like/Quinoprotein amine dehydrogenase"/>
    <property type="match status" value="1"/>
</dbReference>
<dbReference type="EC" id="6.2.1.4" evidence="10"/>
<dbReference type="Pfam" id="PF16755">
    <property type="entry name" value="Beta-prop_NUP159_NUP214"/>
    <property type="match status" value="1"/>
</dbReference>
<dbReference type="InterPro" id="IPR015943">
    <property type="entry name" value="WD40/YVTN_repeat-like_dom_sf"/>
</dbReference>
<dbReference type="SUPFAM" id="SSF117289">
    <property type="entry name" value="Nucleoporin domain"/>
    <property type="match status" value="1"/>
</dbReference>
<dbReference type="EMBL" id="KK107847">
    <property type="protein sequence ID" value="EZA47433.1"/>
    <property type="molecule type" value="Genomic_DNA"/>
</dbReference>
<dbReference type="NCBIfam" id="NF004230">
    <property type="entry name" value="PRK05678.1"/>
    <property type="match status" value="1"/>
</dbReference>
<keyword evidence="10" id="KW-0496">Mitochondrion</keyword>
<evidence type="ECO:0000256" key="8">
    <source>
        <dbReference type="ARBA" id="ARBA00054246"/>
    </source>
</evidence>
<dbReference type="GO" id="GO:0006099">
    <property type="term" value="P:tricarboxylic acid cycle"/>
    <property type="evidence" value="ECO:0007669"/>
    <property type="project" value="UniProtKB-UniRule"/>
</dbReference>
<dbReference type="PRINTS" id="PR01798">
    <property type="entry name" value="SCOASYNTHASE"/>
</dbReference>
<dbReference type="InterPro" id="IPR036291">
    <property type="entry name" value="NAD(P)-bd_dom_sf"/>
</dbReference>
<evidence type="ECO:0000256" key="2">
    <source>
        <dbReference type="ARBA" id="ARBA00005064"/>
    </source>
</evidence>
<comment type="subcellular location">
    <subcellularLocation>
        <location evidence="10">Mitochondrion</location>
    </subcellularLocation>
    <subcellularLocation>
        <location evidence="1">Nucleus</location>
    </subcellularLocation>
</comment>
<feature type="binding site" evidence="10">
    <location>
        <begin position="128"/>
        <end position="130"/>
    </location>
    <ligand>
        <name>CoA</name>
        <dbReference type="ChEBI" id="CHEBI:57287"/>
    </ligand>
</feature>
<evidence type="ECO:0000313" key="14">
    <source>
        <dbReference type="Proteomes" id="UP000053097"/>
    </source>
</evidence>
<dbReference type="HAMAP" id="MF_01988">
    <property type="entry name" value="Succ_CoA_alpha"/>
    <property type="match status" value="1"/>
</dbReference>
<keyword evidence="3" id="KW-0813">Transport</keyword>
<comment type="function">
    <text evidence="8 10">Succinyl-CoA synthetase functions in the citric acid cycle (TCA), coupling the hydrolysis of succinyl-CoA to the synthesis of either ATP or GTP and thus represents the only step of substrate-level phosphorylation in the TCA. The alpha subunit of the enzyme binds the substrates coenzyme A and phosphate, while succinate binding and specificity for either ATP or GTP is provided by different beta subunits.</text>
</comment>
<comment type="similarity">
    <text evidence="10 11">Belongs to the succinate/malate CoA ligase alpha subunit family.</text>
</comment>
<dbReference type="OMA" id="WLSTFQF"/>
<comment type="catalytic activity">
    <reaction evidence="10">
        <text>GTP + succinate + CoA = succinyl-CoA + GDP + phosphate</text>
        <dbReference type="Rhea" id="RHEA:22120"/>
        <dbReference type="ChEBI" id="CHEBI:30031"/>
        <dbReference type="ChEBI" id="CHEBI:37565"/>
        <dbReference type="ChEBI" id="CHEBI:43474"/>
        <dbReference type="ChEBI" id="CHEBI:57287"/>
        <dbReference type="ChEBI" id="CHEBI:57292"/>
        <dbReference type="ChEBI" id="CHEBI:58189"/>
        <dbReference type="EC" id="6.2.1.4"/>
    </reaction>
</comment>
<evidence type="ECO:0000259" key="12">
    <source>
        <dbReference type="SMART" id="SM00881"/>
    </source>
</evidence>
<dbReference type="STRING" id="2015173.A0A026VUF0"/>
<keyword evidence="4 10" id="KW-0816">Tricarboxylic acid cycle</keyword>
<feature type="binding site" evidence="10">
    <location>
        <position position="192"/>
    </location>
    <ligand>
        <name>substrate</name>
        <note>ligand shared with subunit beta</note>
    </ligand>
</feature>
<feature type="binding site" evidence="10">
    <location>
        <begin position="49"/>
        <end position="52"/>
    </location>
    <ligand>
        <name>CoA</name>
        <dbReference type="ChEBI" id="CHEBI:57287"/>
    </ligand>
</feature>
<dbReference type="Gene3D" id="3.40.50.720">
    <property type="entry name" value="NAD(P)-binding Rossmann-like Domain"/>
    <property type="match status" value="1"/>
</dbReference>
<dbReference type="NCBIfam" id="TIGR01019">
    <property type="entry name" value="sucCoAalpha"/>
    <property type="match status" value="1"/>
</dbReference>
<comment type="pathway">
    <text evidence="2 10">Carbohydrate metabolism; tricarboxylic acid cycle; succinate from succinyl-CoA (ligase route): step 1/1.</text>
</comment>